<name>A0ABW2NA46_9ACTN</name>
<protein>
    <recommendedName>
        <fullName evidence="4">Secreted protein</fullName>
    </recommendedName>
</protein>
<organism evidence="2 3">
    <name type="scientific">Nocardioides astragali</name>
    <dbReference type="NCBI Taxonomy" id="1776736"/>
    <lineage>
        <taxon>Bacteria</taxon>
        <taxon>Bacillati</taxon>
        <taxon>Actinomycetota</taxon>
        <taxon>Actinomycetes</taxon>
        <taxon>Propionibacteriales</taxon>
        <taxon>Nocardioidaceae</taxon>
        <taxon>Nocardioides</taxon>
    </lineage>
</organism>
<evidence type="ECO:0008006" key="4">
    <source>
        <dbReference type="Google" id="ProtNLM"/>
    </source>
</evidence>
<gene>
    <name evidence="2" type="ORF">ACFQO6_22030</name>
</gene>
<dbReference type="RefSeq" id="WP_255891351.1">
    <property type="nucleotide sequence ID" value="NZ_JAFMZM010000004.1"/>
</dbReference>
<keyword evidence="3" id="KW-1185">Reference proteome</keyword>
<evidence type="ECO:0000313" key="3">
    <source>
        <dbReference type="Proteomes" id="UP001596524"/>
    </source>
</evidence>
<reference evidence="3" key="1">
    <citation type="journal article" date="2019" name="Int. J. Syst. Evol. Microbiol.">
        <title>The Global Catalogue of Microorganisms (GCM) 10K type strain sequencing project: providing services to taxonomists for standard genome sequencing and annotation.</title>
        <authorList>
            <consortium name="The Broad Institute Genomics Platform"/>
            <consortium name="The Broad Institute Genome Sequencing Center for Infectious Disease"/>
            <person name="Wu L."/>
            <person name="Ma J."/>
        </authorList>
    </citation>
    <scope>NUCLEOTIDE SEQUENCE [LARGE SCALE GENOMIC DNA]</scope>
    <source>
        <strain evidence="3">FCH27</strain>
    </source>
</reference>
<dbReference type="EMBL" id="JBHTCH010000028">
    <property type="protein sequence ID" value="MFC7362966.1"/>
    <property type="molecule type" value="Genomic_DNA"/>
</dbReference>
<feature type="chain" id="PRO_5047226247" description="Secreted protein" evidence="1">
    <location>
        <begin position="23"/>
        <end position="219"/>
    </location>
</feature>
<feature type="signal peptide" evidence="1">
    <location>
        <begin position="1"/>
        <end position="22"/>
    </location>
</feature>
<evidence type="ECO:0000313" key="2">
    <source>
        <dbReference type="EMBL" id="MFC7362966.1"/>
    </source>
</evidence>
<proteinExistence type="predicted"/>
<accession>A0ABW2NA46</accession>
<keyword evidence="1" id="KW-0732">Signal</keyword>
<comment type="caution">
    <text evidence="2">The sequence shown here is derived from an EMBL/GenBank/DDBJ whole genome shotgun (WGS) entry which is preliminary data.</text>
</comment>
<sequence length="219" mass="24214">MQRLVHALVAASLASTMIGVTAGAASADRWWGGDRHGDVRQIHFVPAPPPCGIVEEGTAPQDAATDIVGLSVRHEAAAVEVRAHLRDLPPVWGDRYLSFDLQTDRRDYEITIQRLRKRGPLETILLVAARPPESVDECGTYYTVQLHVSCPELLMTRSTDRDVVSVELPHSCVGGPRWVRAGVRNFRTVQDRYRSDVWGTGSDDPVAYTGPFGPRVRHD</sequence>
<dbReference type="Proteomes" id="UP001596524">
    <property type="component" value="Unassembled WGS sequence"/>
</dbReference>
<evidence type="ECO:0000256" key="1">
    <source>
        <dbReference type="SAM" id="SignalP"/>
    </source>
</evidence>